<feature type="compositionally biased region" description="Low complexity" evidence="1">
    <location>
        <begin position="86"/>
        <end position="96"/>
    </location>
</feature>
<reference evidence="3" key="1">
    <citation type="journal article" date="2019" name="Int. J. Syst. Evol. Microbiol.">
        <title>The Global Catalogue of Microorganisms (GCM) 10K type strain sequencing project: providing services to taxonomists for standard genome sequencing and annotation.</title>
        <authorList>
            <consortium name="The Broad Institute Genomics Platform"/>
            <consortium name="The Broad Institute Genome Sequencing Center for Infectious Disease"/>
            <person name="Wu L."/>
            <person name="Ma J."/>
        </authorList>
    </citation>
    <scope>NUCLEOTIDE SEQUENCE [LARGE SCALE GENOMIC DNA]</scope>
    <source>
        <strain evidence="3">KCTC 42805</strain>
    </source>
</reference>
<evidence type="ECO:0000313" key="2">
    <source>
        <dbReference type="EMBL" id="MFD2569099.1"/>
    </source>
</evidence>
<feature type="region of interest" description="Disordered" evidence="1">
    <location>
        <begin position="1"/>
        <end position="112"/>
    </location>
</feature>
<dbReference type="Proteomes" id="UP001597469">
    <property type="component" value="Unassembled WGS sequence"/>
</dbReference>
<dbReference type="RefSeq" id="WP_381517573.1">
    <property type="nucleotide sequence ID" value="NZ_JBHULN010000001.1"/>
</dbReference>
<evidence type="ECO:0000313" key="3">
    <source>
        <dbReference type="Proteomes" id="UP001597469"/>
    </source>
</evidence>
<gene>
    <name evidence="2" type="ORF">ACFSUS_00545</name>
</gene>
<evidence type="ECO:0000256" key="1">
    <source>
        <dbReference type="SAM" id="MobiDB-lite"/>
    </source>
</evidence>
<sequence>MENVNQDAMLNEQSQTFQPDTAGPAQVPDQAVTMNQAYNPTDLSGDANGMPMTPTDEEEAATGNDGTGAVSGSPNMEKDVTMSNFGNGDTMGNNDGTENDPEETDYDNRSAS</sequence>
<keyword evidence="3" id="KW-1185">Reference proteome</keyword>
<proteinExistence type="predicted"/>
<comment type="caution">
    <text evidence="2">The sequence shown here is derived from an EMBL/GenBank/DDBJ whole genome shotgun (WGS) entry which is preliminary data.</text>
</comment>
<feature type="compositionally biased region" description="Polar residues" evidence="1">
    <location>
        <begin position="1"/>
        <end position="19"/>
    </location>
</feature>
<dbReference type="EMBL" id="JBHULN010000001">
    <property type="protein sequence ID" value="MFD2569099.1"/>
    <property type="molecule type" value="Genomic_DNA"/>
</dbReference>
<name>A0ABW5LYK3_9BACT</name>
<protein>
    <submittedName>
        <fullName evidence="2">Uncharacterized protein</fullName>
    </submittedName>
</protein>
<organism evidence="2 3">
    <name type="scientific">Spirosoma soli</name>
    <dbReference type="NCBI Taxonomy" id="1770529"/>
    <lineage>
        <taxon>Bacteria</taxon>
        <taxon>Pseudomonadati</taxon>
        <taxon>Bacteroidota</taxon>
        <taxon>Cytophagia</taxon>
        <taxon>Cytophagales</taxon>
        <taxon>Cytophagaceae</taxon>
        <taxon>Spirosoma</taxon>
    </lineage>
</organism>
<feature type="compositionally biased region" description="Polar residues" evidence="1">
    <location>
        <begin position="32"/>
        <end position="42"/>
    </location>
</feature>
<accession>A0ABW5LYK3</accession>